<dbReference type="Proteomes" id="UP000055060">
    <property type="component" value="Unassembled WGS sequence"/>
</dbReference>
<dbReference type="InterPro" id="IPR024524">
    <property type="entry name" value="DUF3800"/>
</dbReference>
<dbReference type="RefSeq" id="WP_152031732.1">
    <property type="nucleotide sequence ID" value="NZ_DF967972.1"/>
</dbReference>
<name>A0A0S7B7Y2_9CHLR</name>
<reference evidence="1" key="1">
    <citation type="submission" date="2015-07" db="EMBL/GenBank/DDBJ databases">
        <title>Draft Genome Sequences of Anaerolinea thermolimosa IMO-1, Bellilinea caldifistulae GOMI-1, Leptolinea tardivitalis YMTK-2, Levilinea saccharolytica KIBI-1,Longilinea arvoryzae KOME-1, Previously Described as Members of the Anaerolineaceae (Chloroflexi).</title>
        <authorList>
            <person name="Sekiguchi Y."/>
            <person name="Ohashi A."/>
            <person name="Matsuura N."/>
            <person name="Tourlousse M.D."/>
        </authorList>
    </citation>
    <scope>NUCLEOTIDE SEQUENCE [LARGE SCALE GENOMIC DNA]</scope>
    <source>
        <strain evidence="1">KOME-1</strain>
    </source>
</reference>
<accession>A0A0S7B7Y2</accession>
<keyword evidence="2" id="KW-1185">Reference proteome</keyword>
<sequence length="209" mass="24086">MPDLMHFAFIDESGTVGIPGGTHFLVVALLSTGQPREIELPIRHAMKKYGPSLSRGEIKAANFEEKAITRLLTEIAKENVSIFATIVDQSVIVKPPAEMEEIYRRAVSKTVYKLVEQCPRVNICLDRRYTNERHRFELESKIRESIQDLPQKVVMIQQENSISRKELQAVDAVAWAFFQKYERDNASFYELISSKIIAEEIIQERDWTK</sequence>
<evidence type="ECO:0000313" key="2">
    <source>
        <dbReference type="Proteomes" id="UP000055060"/>
    </source>
</evidence>
<dbReference type="EMBL" id="DF967972">
    <property type="protein sequence ID" value="GAP13551.1"/>
    <property type="molecule type" value="Genomic_DNA"/>
</dbReference>
<gene>
    <name evidence="1" type="ORF">LARV_01306</name>
</gene>
<dbReference type="Pfam" id="PF12686">
    <property type="entry name" value="DUF3800"/>
    <property type="match status" value="1"/>
</dbReference>
<dbReference type="STRING" id="360412.LARV_01306"/>
<evidence type="ECO:0008006" key="3">
    <source>
        <dbReference type="Google" id="ProtNLM"/>
    </source>
</evidence>
<dbReference type="AlphaFoldDB" id="A0A0S7B7Y2"/>
<proteinExistence type="predicted"/>
<evidence type="ECO:0000313" key="1">
    <source>
        <dbReference type="EMBL" id="GAP13551.1"/>
    </source>
</evidence>
<protein>
    <recommendedName>
        <fullName evidence="3">DUF3800 domain-containing protein</fullName>
    </recommendedName>
</protein>
<dbReference type="OrthoDB" id="3199623at2"/>
<organism evidence="1">
    <name type="scientific">Longilinea arvoryzae</name>
    <dbReference type="NCBI Taxonomy" id="360412"/>
    <lineage>
        <taxon>Bacteria</taxon>
        <taxon>Bacillati</taxon>
        <taxon>Chloroflexota</taxon>
        <taxon>Anaerolineae</taxon>
        <taxon>Anaerolineales</taxon>
        <taxon>Anaerolineaceae</taxon>
        <taxon>Longilinea</taxon>
    </lineage>
</organism>